<protein>
    <submittedName>
        <fullName evidence="2">Putative zinc ribbon protein</fullName>
    </submittedName>
</protein>
<evidence type="ECO:0000313" key="2">
    <source>
        <dbReference type="EMBL" id="TCL54107.1"/>
    </source>
</evidence>
<feature type="domain" description="Putative zinc ribbon" evidence="1">
    <location>
        <begin position="6"/>
        <end position="79"/>
    </location>
</feature>
<dbReference type="STRING" id="1469948.GCA_000732725_03250"/>
<dbReference type="EMBL" id="SLUO01000022">
    <property type="protein sequence ID" value="TCL54107.1"/>
    <property type="molecule type" value="Genomic_DNA"/>
</dbReference>
<dbReference type="AlphaFoldDB" id="A0A4R1QLN6"/>
<evidence type="ECO:0000313" key="3">
    <source>
        <dbReference type="Proteomes" id="UP000295718"/>
    </source>
</evidence>
<dbReference type="Proteomes" id="UP000295718">
    <property type="component" value="Unassembled WGS sequence"/>
</dbReference>
<keyword evidence="3" id="KW-1185">Reference proteome</keyword>
<reference evidence="2 3" key="1">
    <citation type="submission" date="2019-03" db="EMBL/GenBank/DDBJ databases">
        <title>Genomic Encyclopedia of Type Strains, Phase IV (KMG-IV): sequencing the most valuable type-strain genomes for metagenomic binning, comparative biology and taxonomic classification.</title>
        <authorList>
            <person name="Goeker M."/>
        </authorList>
    </citation>
    <scope>NUCLEOTIDE SEQUENCE [LARGE SCALE GENOMIC DNA]</scope>
    <source>
        <strain evidence="2 3">DSM 100556</strain>
    </source>
</reference>
<organism evidence="2 3">
    <name type="scientific">Kineothrix alysoides</name>
    <dbReference type="NCBI Taxonomy" id="1469948"/>
    <lineage>
        <taxon>Bacteria</taxon>
        <taxon>Bacillati</taxon>
        <taxon>Bacillota</taxon>
        <taxon>Clostridia</taxon>
        <taxon>Lachnospirales</taxon>
        <taxon>Lachnospiraceae</taxon>
        <taxon>Kineothrix</taxon>
    </lineage>
</organism>
<accession>A0A4R1QLN6</accession>
<dbReference type="Pfam" id="PF12674">
    <property type="entry name" value="Zn_ribbon_2"/>
    <property type="match status" value="1"/>
</dbReference>
<gene>
    <name evidence="2" type="ORF">EDD76_12224</name>
</gene>
<name>A0A4R1QLN6_9FIRM</name>
<sequence>MDTIKTCISCGMPMKTPSEFAGGDTEKDYCVHCAHSDGSMKSFEEQKASLTQFIIKTQGLDRAVAENAAIAMMKKLPAWAEYLT</sequence>
<evidence type="ECO:0000259" key="1">
    <source>
        <dbReference type="Pfam" id="PF12674"/>
    </source>
</evidence>
<dbReference type="InterPro" id="IPR025868">
    <property type="entry name" value="Zn_ribbon_dom_put"/>
</dbReference>
<dbReference type="RefSeq" id="WP_330373246.1">
    <property type="nucleotide sequence ID" value="NZ_JPNB01000002.1"/>
</dbReference>
<proteinExistence type="predicted"/>
<comment type="caution">
    <text evidence="2">The sequence shown here is derived from an EMBL/GenBank/DDBJ whole genome shotgun (WGS) entry which is preliminary data.</text>
</comment>